<evidence type="ECO:0000256" key="21">
    <source>
        <dbReference type="SAM" id="SignalP"/>
    </source>
</evidence>
<evidence type="ECO:0000256" key="6">
    <source>
        <dbReference type="ARBA" id="ARBA00022525"/>
    </source>
</evidence>
<sequence length="457" mass="50270">MKKIALGVLMFTISFTASAQQEDVKMIKSIFDTELTQGQSYEMLDYLTNSIGARLSGSPQAAAAVEWSKQVMESYGFDRVYLQEVMVPHWIRGEREQARVLNSPKHGRVELNVRALGNSVGTGSDGVLAEVIEVKAISELEKLGKKALENKIVFFNRPMDQTKITTFSAYGGAVDQRVFGASEAAKYGAKAVIVRSVGTVADDYPHTGTLIYDEKQPKIPAVAVSVKDADVLTEILKDTPQVQLYIETHCEMLPDVLSYNVIGELTGSEKPDEIIVISGHLDSWDLGTGAHDDGAGCVQAIEGLRIFKELGYKPKRTIRAVMYMNEENGLRGGKKYAEVAKEKGENHIAALESDSGGFSPRGFRMTGNDNDLKKVRSWQPLFEPYGIYDFDKPGGGADIGPLEDQGTLLIGLMPDSQRYFAYHHTDNDTFDKVNKRELELGAAGMAALVYMIDKYGL</sequence>
<evidence type="ECO:0000256" key="8">
    <source>
        <dbReference type="ARBA" id="ARBA00022670"/>
    </source>
</evidence>
<keyword evidence="16" id="KW-0865">Zymogen</keyword>
<dbReference type="GO" id="GO:0046872">
    <property type="term" value="F:metal ion binding"/>
    <property type="evidence" value="ECO:0007669"/>
    <property type="project" value="UniProtKB-KW"/>
</dbReference>
<dbReference type="RefSeq" id="WP_205722387.1">
    <property type="nucleotide sequence ID" value="NZ_CP070608.1"/>
</dbReference>
<evidence type="ECO:0000256" key="16">
    <source>
        <dbReference type="ARBA" id="ARBA00023145"/>
    </source>
</evidence>
<evidence type="ECO:0000256" key="20">
    <source>
        <dbReference type="ARBA" id="ARBA00033328"/>
    </source>
</evidence>
<dbReference type="GO" id="GO:0070573">
    <property type="term" value="F:metallodipeptidase activity"/>
    <property type="evidence" value="ECO:0007669"/>
    <property type="project" value="InterPro"/>
</dbReference>
<evidence type="ECO:0000256" key="12">
    <source>
        <dbReference type="ARBA" id="ARBA00022824"/>
    </source>
</evidence>
<dbReference type="GO" id="GO:0005576">
    <property type="term" value="C:extracellular region"/>
    <property type="evidence" value="ECO:0007669"/>
    <property type="project" value="UniProtKB-SubCell"/>
</dbReference>
<dbReference type="PANTHER" id="PTHR12053:SF3">
    <property type="entry name" value="CARBOXYPEPTIDASE Q"/>
    <property type="match status" value="1"/>
</dbReference>
<evidence type="ECO:0000256" key="14">
    <source>
        <dbReference type="ARBA" id="ARBA00023034"/>
    </source>
</evidence>
<evidence type="ECO:0000313" key="23">
    <source>
        <dbReference type="EMBL" id="QSE97879.1"/>
    </source>
</evidence>
<dbReference type="Pfam" id="PF04389">
    <property type="entry name" value="Peptidase_M28"/>
    <property type="match status" value="1"/>
</dbReference>
<evidence type="ECO:0000256" key="17">
    <source>
        <dbReference type="ARBA" id="ARBA00023180"/>
    </source>
</evidence>
<protein>
    <recommendedName>
        <fullName evidence="5">Carboxypeptidase Q</fullName>
    </recommendedName>
    <alternativeName>
        <fullName evidence="20">Plasma glutamate carboxypeptidase</fullName>
    </alternativeName>
</protein>
<keyword evidence="7" id="KW-0121">Carboxypeptidase</keyword>
<gene>
    <name evidence="23" type="ORF">JR347_01975</name>
</gene>
<evidence type="ECO:0000256" key="19">
    <source>
        <dbReference type="ARBA" id="ARBA00025833"/>
    </source>
</evidence>
<dbReference type="GO" id="GO:0004180">
    <property type="term" value="F:carboxypeptidase activity"/>
    <property type="evidence" value="ECO:0007669"/>
    <property type="project" value="UniProtKB-KW"/>
</dbReference>
<name>A0A974WHB8_9BACT</name>
<reference evidence="23" key="1">
    <citation type="submission" date="2021-02" db="EMBL/GenBank/DDBJ databases">
        <title>Fulvivirga sp. S481 isolated from sea water.</title>
        <authorList>
            <person name="Bae S.S."/>
            <person name="Baek K."/>
        </authorList>
    </citation>
    <scope>NUCLEOTIDE SEQUENCE</scope>
    <source>
        <strain evidence="23">S481</strain>
    </source>
</reference>
<keyword evidence="24" id="KW-1185">Reference proteome</keyword>
<dbReference type="EMBL" id="CP070608">
    <property type="protein sequence ID" value="QSE97879.1"/>
    <property type="molecule type" value="Genomic_DNA"/>
</dbReference>
<keyword evidence="17" id="KW-0325">Glycoprotein</keyword>
<comment type="subunit">
    <text evidence="19">Homodimer. The monomeric form is inactive while the homodimer is active.</text>
</comment>
<dbReference type="Gene3D" id="3.50.30.30">
    <property type="match status" value="1"/>
</dbReference>
<evidence type="ECO:0000256" key="1">
    <source>
        <dbReference type="ARBA" id="ARBA00004240"/>
    </source>
</evidence>
<comment type="subcellular location">
    <subcellularLocation>
        <location evidence="1">Endoplasmic reticulum</location>
    </subcellularLocation>
    <subcellularLocation>
        <location evidence="3">Golgi apparatus</location>
    </subcellularLocation>
    <subcellularLocation>
        <location evidence="2">Lysosome</location>
    </subcellularLocation>
    <subcellularLocation>
        <location evidence="4">Secreted</location>
    </subcellularLocation>
</comment>
<evidence type="ECO:0000256" key="13">
    <source>
        <dbReference type="ARBA" id="ARBA00022833"/>
    </source>
</evidence>
<keyword evidence="15" id="KW-0482">Metalloprotease</keyword>
<keyword evidence="14" id="KW-0333">Golgi apparatus</keyword>
<evidence type="ECO:0000256" key="10">
    <source>
        <dbReference type="ARBA" id="ARBA00022729"/>
    </source>
</evidence>
<evidence type="ECO:0000256" key="18">
    <source>
        <dbReference type="ARBA" id="ARBA00023228"/>
    </source>
</evidence>
<evidence type="ECO:0000256" key="9">
    <source>
        <dbReference type="ARBA" id="ARBA00022723"/>
    </source>
</evidence>
<proteinExistence type="predicted"/>
<dbReference type="Proteomes" id="UP000662783">
    <property type="component" value="Chromosome"/>
</dbReference>
<keyword evidence="11" id="KW-0378">Hydrolase</keyword>
<keyword evidence="8" id="KW-0645">Protease</keyword>
<dbReference type="InterPro" id="IPR039866">
    <property type="entry name" value="CPQ"/>
</dbReference>
<dbReference type="SUPFAM" id="SSF53187">
    <property type="entry name" value="Zn-dependent exopeptidases"/>
    <property type="match status" value="1"/>
</dbReference>
<evidence type="ECO:0000256" key="4">
    <source>
        <dbReference type="ARBA" id="ARBA00004613"/>
    </source>
</evidence>
<accession>A0A974WHB8</accession>
<keyword evidence="13" id="KW-0862">Zinc</keyword>
<organism evidence="23 24">
    <name type="scientific">Fulvivirga lutea</name>
    <dbReference type="NCBI Taxonomy" id="2810512"/>
    <lineage>
        <taxon>Bacteria</taxon>
        <taxon>Pseudomonadati</taxon>
        <taxon>Bacteroidota</taxon>
        <taxon>Cytophagia</taxon>
        <taxon>Cytophagales</taxon>
        <taxon>Fulvivirgaceae</taxon>
        <taxon>Fulvivirga</taxon>
    </lineage>
</organism>
<keyword evidence="9" id="KW-0479">Metal-binding</keyword>
<dbReference type="GO" id="GO:0006508">
    <property type="term" value="P:proteolysis"/>
    <property type="evidence" value="ECO:0007669"/>
    <property type="project" value="UniProtKB-KW"/>
</dbReference>
<dbReference type="GO" id="GO:0005764">
    <property type="term" value="C:lysosome"/>
    <property type="evidence" value="ECO:0007669"/>
    <property type="project" value="UniProtKB-SubCell"/>
</dbReference>
<keyword evidence="12" id="KW-0256">Endoplasmic reticulum</keyword>
<keyword evidence="6" id="KW-0964">Secreted</keyword>
<keyword evidence="10 21" id="KW-0732">Signal</keyword>
<keyword evidence="18" id="KW-0458">Lysosome</keyword>
<dbReference type="PANTHER" id="PTHR12053">
    <property type="entry name" value="PROTEASE FAMILY M28 PLASMA GLUTAMATE CARBOXYPEPTIDASE-RELATED"/>
    <property type="match status" value="1"/>
</dbReference>
<dbReference type="InterPro" id="IPR007484">
    <property type="entry name" value="Peptidase_M28"/>
</dbReference>
<evidence type="ECO:0000313" key="24">
    <source>
        <dbReference type="Proteomes" id="UP000662783"/>
    </source>
</evidence>
<feature type="chain" id="PRO_5037813006" description="Carboxypeptidase Q" evidence="21">
    <location>
        <begin position="20"/>
        <end position="457"/>
    </location>
</feature>
<dbReference type="AlphaFoldDB" id="A0A974WHB8"/>
<evidence type="ECO:0000256" key="11">
    <source>
        <dbReference type="ARBA" id="ARBA00022801"/>
    </source>
</evidence>
<feature type="signal peptide" evidence="21">
    <location>
        <begin position="1"/>
        <end position="19"/>
    </location>
</feature>
<evidence type="ECO:0000259" key="22">
    <source>
        <dbReference type="Pfam" id="PF04389"/>
    </source>
</evidence>
<evidence type="ECO:0000256" key="15">
    <source>
        <dbReference type="ARBA" id="ARBA00023049"/>
    </source>
</evidence>
<evidence type="ECO:0000256" key="7">
    <source>
        <dbReference type="ARBA" id="ARBA00022645"/>
    </source>
</evidence>
<dbReference type="KEGG" id="fuv:JR347_01975"/>
<evidence type="ECO:0000256" key="2">
    <source>
        <dbReference type="ARBA" id="ARBA00004371"/>
    </source>
</evidence>
<evidence type="ECO:0000256" key="5">
    <source>
        <dbReference type="ARBA" id="ARBA00014116"/>
    </source>
</evidence>
<dbReference type="Gene3D" id="3.40.630.10">
    <property type="entry name" value="Zn peptidases"/>
    <property type="match status" value="1"/>
</dbReference>
<evidence type="ECO:0000256" key="3">
    <source>
        <dbReference type="ARBA" id="ARBA00004555"/>
    </source>
</evidence>
<feature type="domain" description="Peptidase M28" evidence="22">
    <location>
        <begin position="260"/>
        <end position="446"/>
    </location>
</feature>